<proteinExistence type="predicted"/>
<keyword evidence="2" id="KW-1185">Reference proteome</keyword>
<dbReference type="RefSeq" id="YP_013605342.1">
    <property type="nucleotide sequence ID" value="NC_133305.1"/>
</dbReference>
<organism evidence="1 2">
    <name type="scientific">Caudoviricetes sp. vir080</name>
    <dbReference type="NCBI Taxonomy" id="3068353"/>
    <lineage>
        <taxon>Viruses</taxon>
        <taxon>Duplodnaviria</taxon>
        <taxon>Heunggongvirae</taxon>
        <taxon>Uroviricota</taxon>
        <taxon>Caudoviricetes</taxon>
    </lineage>
</organism>
<gene>
    <name evidence="1" type="ORF">vir080_00006</name>
</gene>
<name>A0AA87CD55_9CAUD</name>
<reference evidence="1 2" key="1">
    <citation type="journal article" date="2023" name="Nat. Microbiol.">
        <title>A compendium of viruses from methanogenic archaea reveals their diversity and adaptations to the gut environment.</title>
        <authorList>
            <person name="Medvedeva S."/>
            <person name="Borrel G."/>
            <person name="Krupovic M."/>
            <person name="Gribaldo S."/>
        </authorList>
    </citation>
    <scope>NUCLEOTIDE SEQUENCE [LARGE SCALE GENOMIC DNA]</scope>
</reference>
<dbReference type="GeneID" id="300198820"/>
<protein>
    <submittedName>
        <fullName evidence="1">Uncharacterized protein</fullName>
    </submittedName>
</protein>
<sequence>MTPSNLQEIMDKYPNFEDISPELSQATLLAFAKKGYATQILLKEGMLKDGDLKCI</sequence>
<dbReference type="EMBL" id="BK063677">
    <property type="protein sequence ID" value="DBA35379.1"/>
    <property type="molecule type" value="Genomic_DNA"/>
</dbReference>
<evidence type="ECO:0000313" key="2">
    <source>
        <dbReference type="Proteomes" id="UP001302529"/>
    </source>
</evidence>
<evidence type="ECO:0000313" key="1">
    <source>
        <dbReference type="EMBL" id="DBA35379.1"/>
    </source>
</evidence>
<dbReference type="Proteomes" id="UP001302529">
    <property type="component" value="Segment"/>
</dbReference>
<accession>A0AA87CD55</accession>